<evidence type="ECO:0000256" key="2">
    <source>
        <dbReference type="ARBA" id="ARBA00010617"/>
    </source>
</evidence>
<dbReference type="Proteomes" id="UP000621454">
    <property type="component" value="Unassembled WGS sequence"/>
</dbReference>
<protein>
    <submittedName>
        <fullName evidence="5">Cytochrome P450</fullName>
    </submittedName>
</protein>
<dbReference type="PROSITE" id="PS00086">
    <property type="entry name" value="CYTOCHROME_P450"/>
    <property type="match status" value="1"/>
</dbReference>
<dbReference type="SUPFAM" id="SSF48264">
    <property type="entry name" value="Cytochrome P450"/>
    <property type="match status" value="1"/>
</dbReference>
<keyword evidence="6" id="KW-1185">Reference proteome</keyword>
<dbReference type="GO" id="GO:0020037">
    <property type="term" value="F:heme binding"/>
    <property type="evidence" value="ECO:0007669"/>
    <property type="project" value="InterPro"/>
</dbReference>
<dbReference type="EMBL" id="BMGC01000022">
    <property type="protein sequence ID" value="GGB39017.1"/>
    <property type="molecule type" value="Genomic_DNA"/>
</dbReference>
<evidence type="ECO:0000313" key="5">
    <source>
        <dbReference type="EMBL" id="GGB39017.1"/>
    </source>
</evidence>
<comment type="similarity">
    <text evidence="2 3">Belongs to the cytochrome P450 family.</text>
</comment>
<keyword evidence="3" id="KW-0560">Oxidoreductase</keyword>
<dbReference type="InterPro" id="IPR036396">
    <property type="entry name" value="Cyt_P450_sf"/>
</dbReference>
<organism evidence="5 6">
    <name type="scientific">Gordonia jinhuaensis</name>
    <dbReference type="NCBI Taxonomy" id="1517702"/>
    <lineage>
        <taxon>Bacteria</taxon>
        <taxon>Bacillati</taxon>
        <taxon>Actinomycetota</taxon>
        <taxon>Actinomycetes</taxon>
        <taxon>Mycobacteriales</taxon>
        <taxon>Gordoniaceae</taxon>
        <taxon>Gordonia</taxon>
    </lineage>
</organism>
<evidence type="ECO:0000256" key="4">
    <source>
        <dbReference type="SAM" id="MobiDB-lite"/>
    </source>
</evidence>
<dbReference type="PANTHER" id="PTHR24305:SF166">
    <property type="entry name" value="CYTOCHROME P450 12A4, MITOCHONDRIAL-RELATED"/>
    <property type="match status" value="1"/>
</dbReference>
<keyword evidence="3" id="KW-0503">Monooxygenase</keyword>
<name>A0A916WY67_9ACTN</name>
<evidence type="ECO:0000313" key="6">
    <source>
        <dbReference type="Proteomes" id="UP000621454"/>
    </source>
</evidence>
<dbReference type="GO" id="GO:0016705">
    <property type="term" value="F:oxidoreductase activity, acting on paired donors, with incorporation or reduction of molecular oxygen"/>
    <property type="evidence" value="ECO:0007669"/>
    <property type="project" value="InterPro"/>
</dbReference>
<dbReference type="InterPro" id="IPR017972">
    <property type="entry name" value="Cyt_P450_CS"/>
</dbReference>
<dbReference type="Pfam" id="PF00067">
    <property type="entry name" value="p450"/>
    <property type="match status" value="1"/>
</dbReference>
<keyword evidence="3" id="KW-0408">Iron</keyword>
<accession>A0A916WY67</accession>
<proteinExistence type="inferred from homology"/>
<evidence type="ECO:0000256" key="1">
    <source>
        <dbReference type="ARBA" id="ARBA00001971"/>
    </source>
</evidence>
<dbReference type="GO" id="GO:0005506">
    <property type="term" value="F:iron ion binding"/>
    <property type="evidence" value="ECO:0007669"/>
    <property type="project" value="InterPro"/>
</dbReference>
<dbReference type="Gene3D" id="1.10.630.10">
    <property type="entry name" value="Cytochrome P450"/>
    <property type="match status" value="1"/>
</dbReference>
<keyword evidence="3" id="KW-0479">Metal-binding</keyword>
<dbReference type="InterPro" id="IPR050121">
    <property type="entry name" value="Cytochrome_P450_monoxygenase"/>
</dbReference>
<dbReference type="PANTHER" id="PTHR24305">
    <property type="entry name" value="CYTOCHROME P450"/>
    <property type="match status" value="1"/>
</dbReference>
<keyword evidence="3" id="KW-0349">Heme</keyword>
<dbReference type="AlphaFoldDB" id="A0A916WY67"/>
<evidence type="ECO:0000256" key="3">
    <source>
        <dbReference type="RuleBase" id="RU000461"/>
    </source>
</evidence>
<dbReference type="GO" id="GO:0004497">
    <property type="term" value="F:monooxygenase activity"/>
    <property type="evidence" value="ECO:0007669"/>
    <property type="project" value="UniProtKB-KW"/>
</dbReference>
<dbReference type="RefSeq" id="WP_188587244.1">
    <property type="nucleotide sequence ID" value="NZ_BMGC01000022.1"/>
</dbReference>
<reference evidence="5" key="2">
    <citation type="submission" date="2020-09" db="EMBL/GenBank/DDBJ databases">
        <authorList>
            <person name="Sun Q."/>
            <person name="Zhou Y."/>
        </authorList>
    </citation>
    <scope>NUCLEOTIDE SEQUENCE</scope>
    <source>
        <strain evidence="5">CGMCC 1.12827</strain>
    </source>
</reference>
<dbReference type="InterPro" id="IPR002397">
    <property type="entry name" value="Cyt_P450_B"/>
</dbReference>
<reference evidence="5" key="1">
    <citation type="journal article" date="2014" name="Int. J. Syst. Evol. Microbiol.">
        <title>Complete genome sequence of Corynebacterium casei LMG S-19264T (=DSM 44701T), isolated from a smear-ripened cheese.</title>
        <authorList>
            <consortium name="US DOE Joint Genome Institute (JGI-PGF)"/>
            <person name="Walter F."/>
            <person name="Albersmeier A."/>
            <person name="Kalinowski J."/>
            <person name="Ruckert C."/>
        </authorList>
    </citation>
    <scope>NUCLEOTIDE SEQUENCE</scope>
    <source>
        <strain evidence="5">CGMCC 1.12827</strain>
    </source>
</reference>
<sequence>MRLRVLAHPDSSSTLRPVMGPRGLPMSAARQLRSDPARLATSLRARVGDISFVSALGRDIVIAQGPDAAAELLRDADRAYANGPVYGFALGSVFERGILLMDAPDHRRHRRLMQQAFTAARLDGYQQRLNDLIRSRVAGFGTGSGVDMRAELKALALDVALDIFVGERLPQPEADRLNRAFVELIEAGGALVRLPIPGTAHFRGRHARRVVDEMFAELIPRRRREPGTDLMSALCQACEADGRQLSDAQIVDHMRFMLFAAHDTATIAMTSMTYQLGRHPQWRERVRAQAFSLSDAPSAAELRESAAMDSVFKEAVRLRPPVPVIPRAAVKDTELGGHFIPKGTFVVVVTGSNHRLPEIWPDPDSFLPDRFDGDTTRHRMAWMPFGGGAHMCIGMHFAYLESATVVHHMLRHLDWTVASDAYEREDTALTDNIGFAAEVSRLSPA</sequence>
<comment type="caution">
    <text evidence="5">The sequence shown here is derived from an EMBL/GenBank/DDBJ whole genome shotgun (WGS) entry which is preliminary data.</text>
</comment>
<gene>
    <name evidence="5" type="ORF">GCM10011489_28430</name>
</gene>
<feature type="region of interest" description="Disordered" evidence="4">
    <location>
        <begin position="1"/>
        <end position="22"/>
    </location>
</feature>
<dbReference type="InterPro" id="IPR001128">
    <property type="entry name" value="Cyt_P450"/>
</dbReference>
<dbReference type="PRINTS" id="PR00359">
    <property type="entry name" value="BP450"/>
</dbReference>
<comment type="cofactor">
    <cofactor evidence="1">
        <name>heme</name>
        <dbReference type="ChEBI" id="CHEBI:30413"/>
    </cofactor>
</comment>